<evidence type="ECO:0000313" key="3">
    <source>
        <dbReference type="Proteomes" id="UP001152798"/>
    </source>
</evidence>
<reference evidence="2" key="1">
    <citation type="submission" date="2022-01" db="EMBL/GenBank/DDBJ databases">
        <authorList>
            <person name="King R."/>
        </authorList>
    </citation>
    <scope>NUCLEOTIDE SEQUENCE</scope>
</reference>
<feature type="region of interest" description="Disordered" evidence="1">
    <location>
        <begin position="1"/>
        <end position="109"/>
    </location>
</feature>
<protein>
    <submittedName>
        <fullName evidence="2">Uncharacterized protein</fullName>
    </submittedName>
</protein>
<dbReference type="EMBL" id="OV725083">
    <property type="protein sequence ID" value="CAH1407081.1"/>
    <property type="molecule type" value="Genomic_DNA"/>
</dbReference>
<sequence length="109" mass="12305">MSEEGRTVKRERKRKDLDKQREEGGLDALTDYPPAHDKHSGDFSTLLRPAPHLRLIRPKNADPAHSSIDDRDHSIFIQIEQGNTKTNQQSHDDSIDPDMADANTDTGAY</sequence>
<evidence type="ECO:0000313" key="2">
    <source>
        <dbReference type="EMBL" id="CAH1407081.1"/>
    </source>
</evidence>
<keyword evidence="3" id="KW-1185">Reference proteome</keyword>
<feature type="compositionally biased region" description="Basic and acidic residues" evidence="1">
    <location>
        <begin position="59"/>
        <end position="74"/>
    </location>
</feature>
<dbReference type="Proteomes" id="UP001152798">
    <property type="component" value="Chromosome 7"/>
</dbReference>
<dbReference type="AlphaFoldDB" id="A0A9P0MX81"/>
<feature type="compositionally biased region" description="Polar residues" evidence="1">
    <location>
        <begin position="80"/>
        <end position="89"/>
    </location>
</feature>
<gene>
    <name evidence="2" type="ORF">NEZAVI_LOCUS14888</name>
</gene>
<accession>A0A9P0MX81</accession>
<evidence type="ECO:0000256" key="1">
    <source>
        <dbReference type="SAM" id="MobiDB-lite"/>
    </source>
</evidence>
<proteinExistence type="predicted"/>
<organism evidence="2 3">
    <name type="scientific">Nezara viridula</name>
    <name type="common">Southern green stink bug</name>
    <name type="synonym">Cimex viridulus</name>
    <dbReference type="NCBI Taxonomy" id="85310"/>
    <lineage>
        <taxon>Eukaryota</taxon>
        <taxon>Metazoa</taxon>
        <taxon>Ecdysozoa</taxon>
        <taxon>Arthropoda</taxon>
        <taxon>Hexapoda</taxon>
        <taxon>Insecta</taxon>
        <taxon>Pterygota</taxon>
        <taxon>Neoptera</taxon>
        <taxon>Paraneoptera</taxon>
        <taxon>Hemiptera</taxon>
        <taxon>Heteroptera</taxon>
        <taxon>Panheteroptera</taxon>
        <taxon>Pentatomomorpha</taxon>
        <taxon>Pentatomoidea</taxon>
        <taxon>Pentatomidae</taxon>
        <taxon>Pentatominae</taxon>
        <taxon>Nezara</taxon>
    </lineage>
</organism>
<name>A0A9P0MX81_NEZVI</name>
<feature type="compositionally biased region" description="Basic and acidic residues" evidence="1">
    <location>
        <begin position="1"/>
        <end position="24"/>
    </location>
</feature>